<evidence type="ECO:0000313" key="12">
    <source>
        <dbReference type="Proteomes" id="UP000051789"/>
    </source>
</evidence>
<keyword evidence="2 8" id="KW-0820">tRNA-binding</keyword>
<keyword evidence="12" id="KW-1185">Reference proteome</keyword>
<dbReference type="EC" id="3.1.1.29" evidence="1 8"/>
<dbReference type="GO" id="GO:0072344">
    <property type="term" value="P:rescue of stalled ribosome"/>
    <property type="evidence" value="ECO:0007669"/>
    <property type="project" value="UniProtKB-UniRule"/>
</dbReference>
<dbReference type="PANTHER" id="PTHR17224">
    <property type="entry name" value="PEPTIDYL-TRNA HYDROLASE"/>
    <property type="match status" value="1"/>
</dbReference>
<dbReference type="AlphaFoldDB" id="A0A0R2C5S8"/>
<evidence type="ECO:0000256" key="1">
    <source>
        <dbReference type="ARBA" id="ARBA00013260"/>
    </source>
</evidence>
<protein>
    <recommendedName>
        <fullName evidence="7 8">Peptidyl-tRNA hydrolase</fullName>
        <shortName evidence="8">Pth</shortName>
        <ecNumber evidence="1 8">3.1.1.29</ecNumber>
    </recommendedName>
</protein>
<comment type="function">
    <text evidence="8">Catalyzes the release of premature peptidyl moieties from peptidyl-tRNA molecules trapped in stalled 50S ribosomal subunits, and thus maintains levels of free tRNAs and 50S ribosomes.</text>
</comment>
<evidence type="ECO:0000256" key="10">
    <source>
        <dbReference type="RuleBase" id="RU004320"/>
    </source>
</evidence>
<dbReference type="InterPro" id="IPR001328">
    <property type="entry name" value="Pept_tRNA_hydro"/>
</dbReference>
<name>A0A0R2C5S8_9LACO</name>
<feature type="binding site" evidence="8">
    <location>
        <position position="74"/>
    </location>
    <ligand>
        <name>tRNA</name>
        <dbReference type="ChEBI" id="CHEBI:17843"/>
    </ligand>
</feature>
<dbReference type="InterPro" id="IPR018171">
    <property type="entry name" value="Pept_tRNA_hydro_CS"/>
</dbReference>
<dbReference type="SUPFAM" id="SSF53178">
    <property type="entry name" value="Peptidyl-tRNA hydrolase-like"/>
    <property type="match status" value="1"/>
</dbReference>
<reference evidence="11 12" key="1">
    <citation type="journal article" date="2015" name="Genome Announc.">
        <title>Expanding the biotechnology potential of lactobacilli through comparative genomics of 213 strains and associated genera.</title>
        <authorList>
            <person name="Sun Z."/>
            <person name="Harris H.M."/>
            <person name="McCann A."/>
            <person name="Guo C."/>
            <person name="Argimon S."/>
            <person name="Zhang W."/>
            <person name="Yang X."/>
            <person name="Jeffery I.B."/>
            <person name="Cooney J.C."/>
            <person name="Kagawa T.F."/>
            <person name="Liu W."/>
            <person name="Song Y."/>
            <person name="Salvetti E."/>
            <person name="Wrobel A."/>
            <person name="Rasinkangas P."/>
            <person name="Parkhill J."/>
            <person name="Rea M.C."/>
            <person name="O'Sullivan O."/>
            <person name="Ritari J."/>
            <person name="Douillard F.P."/>
            <person name="Paul Ross R."/>
            <person name="Yang R."/>
            <person name="Briner A.E."/>
            <person name="Felis G.E."/>
            <person name="de Vos W.M."/>
            <person name="Barrangou R."/>
            <person name="Klaenhammer T.R."/>
            <person name="Caufield P.W."/>
            <person name="Cui Y."/>
            <person name="Zhang H."/>
            <person name="O'Toole P.W."/>
        </authorList>
    </citation>
    <scope>NUCLEOTIDE SEQUENCE [LARGE SCALE GENOMIC DNA]</scope>
    <source>
        <strain evidence="11 12">DSM 22698</strain>
    </source>
</reference>
<dbReference type="Gene3D" id="3.40.50.1470">
    <property type="entry name" value="Peptidyl-tRNA hydrolase"/>
    <property type="match status" value="1"/>
</dbReference>
<evidence type="ECO:0000256" key="2">
    <source>
        <dbReference type="ARBA" id="ARBA00022555"/>
    </source>
</evidence>
<comment type="caution">
    <text evidence="11">The sequence shown here is derived from an EMBL/GenBank/DDBJ whole genome shotgun (WGS) entry which is preliminary data.</text>
</comment>
<evidence type="ECO:0000256" key="8">
    <source>
        <dbReference type="HAMAP-Rule" id="MF_00083"/>
    </source>
</evidence>
<evidence type="ECO:0000313" key="11">
    <source>
        <dbReference type="EMBL" id="KRM86640.1"/>
    </source>
</evidence>
<evidence type="ECO:0000256" key="5">
    <source>
        <dbReference type="ARBA" id="ARBA00038063"/>
    </source>
</evidence>
<proteinExistence type="inferred from homology"/>
<organism evidence="11 12">
    <name type="scientific">Lacticaseibacillus thailandensis DSM 22698 = JCM 13996</name>
    <dbReference type="NCBI Taxonomy" id="1423810"/>
    <lineage>
        <taxon>Bacteria</taxon>
        <taxon>Bacillati</taxon>
        <taxon>Bacillota</taxon>
        <taxon>Bacilli</taxon>
        <taxon>Lactobacillales</taxon>
        <taxon>Lactobacillaceae</taxon>
        <taxon>Lacticaseibacillus</taxon>
    </lineage>
</organism>
<dbReference type="EMBL" id="AYZK01000007">
    <property type="protein sequence ID" value="KRM86640.1"/>
    <property type="molecule type" value="Genomic_DNA"/>
</dbReference>
<keyword evidence="4 8" id="KW-0694">RNA-binding</keyword>
<dbReference type="FunFam" id="3.40.50.1470:FF:000001">
    <property type="entry name" value="Peptidyl-tRNA hydrolase"/>
    <property type="match status" value="1"/>
</dbReference>
<sequence length="193" mass="21130">MSIDAGDKMKMVIGLGNPGKKYAGTKHNVGFMVVDELARHLNLHLNKLEHDAVTASTRIGGERVLLAEPQTFMNESGRAVKQLMHFYKLVPEDIIVVQDDLDMPVGKLRLRAKGSAGGHNGIKDIISNIGTSDFARVKIGIAHPTQTTVVDWVLTPFTGDNAAVVGQAQDLAVSLLYDWLRGEELPELMNKYN</sequence>
<dbReference type="PROSITE" id="PS01196">
    <property type="entry name" value="PEPT_TRNA_HYDROL_2"/>
    <property type="match status" value="1"/>
</dbReference>
<keyword evidence="8" id="KW-0963">Cytoplasm</keyword>
<dbReference type="CDD" id="cd00462">
    <property type="entry name" value="PTH"/>
    <property type="match status" value="1"/>
</dbReference>
<dbReference type="Proteomes" id="UP000051789">
    <property type="component" value="Unassembled WGS sequence"/>
</dbReference>
<dbReference type="InterPro" id="IPR036416">
    <property type="entry name" value="Pept_tRNA_hydro_sf"/>
</dbReference>
<evidence type="ECO:0000256" key="4">
    <source>
        <dbReference type="ARBA" id="ARBA00022884"/>
    </source>
</evidence>
<keyword evidence="3 8" id="KW-0378">Hydrolase</keyword>
<dbReference type="PANTHER" id="PTHR17224:SF1">
    <property type="entry name" value="PEPTIDYL-TRNA HYDROLASE"/>
    <property type="match status" value="1"/>
</dbReference>
<feature type="site" description="Discriminates between blocked and unblocked aminoacyl-tRNA" evidence="8">
    <location>
        <position position="17"/>
    </location>
</feature>
<evidence type="ECO:0000256" key="6">
    <source>
        <dbReference type="ARBA" id="ARBA00048707"/>
    </source>
</evidence>
<accession>A0A0R2C5S8</accession>
<comment type="function">
    <text evidence="8">Hydrolyzes ribosome-free peptidyl-tRNAs (with 1 or more amino acids incorporated), which drop off the ribosome during protein synthesis, or as a result of ribosome stalling.</text>
</comment>
<evidence type="ECO:0000256" key="9">
    <source>
        <dbReference type="RuleBase" id="RU000673"/>
    </source>
</evidence>
<dbReference type="STRING" id="1423810.FD19_GL001832"/>
<dbReference type="HAMAP" id="MF_00083">
    <property type="entry name" value="Pept_tRNA_hydro_bact"/>
    <property type="match status" value="1"/>
</dbReference>
<dbReference type="GO" id="GO:0000049">
    <property type="term" value="F:tRNA binding"/>
    <property type="evidence" value="ECO:0007669"/>
    <property type="project" value="UniProtKB-UniRule"/>
</dbReference>
<feature type="site" description="Stabilizes the basic form of H active site to accept a proton" evidence="8">
    <location>
        <position position="99"/>
    </location>
</feature>
<dbReference type="NCBIfam" id="TIGR00447">
    <property type="entry name" value="pth"/>
    <property type="match status" value="1"/>
</dbReference>
<feature type="active site" description="Proton acceptor" evidence="8">
    <location>
        <position position="27"/>
    </location>
</feature>
<feature type="binding site" evidence="8">
    <location>
        <position position="22"/>
    </location>
    <ligand>
        <name>tRNA</name>
        <dbReference type="ChEBI" id="CHEBI:17843"/>
    </ligand>
</feature>
<feature type="binding site" evidence="8">
    <location>
        <position position="120"/>
    </location>
    <ligand>
        <name>tRNA</name>
        <dbReference type="ChEBI" id="CHEBI:17843"/>
    </ligand>
</feature>
<dbReference type="PATRIC" id="fig|1423810.4.peg.1879"/>
<gene>
    <name evidence="8" type="primary">pth</name>
    <name evidence="11" type="ORF">FD19_GL001832</name>
</gene>
<evidence type="ECO:0000256" key="3">
    <source>
        <dbReference type="ARBA" id="ARBA00022801"/>
    </source>
</evidence>
<dbReference type="GO" id="GO:0004045">
    <property type="term" value="F:peptidyl-tRNA hydrolase activity"/>
    <property type="evidence" value="ECO:0007669"/>
    <property type="project" value="UniProtKB-UniRule"/>
</dbReference>
<dbReference type="GO" id="GO:0005737">
    <property type="term" value="C:cytoplasm"/>
    <property type="evidence" value="ECO:0007669"/>
    <property type="project" value="UniProtKB-SubCell"/>
</dbReference>
<dbReference type="Pfam" id="PF01195">
    <property type="entry name" value="Pept_tRNA_hydro"/>
    <property type="match status" value="1"/>
</dbReference>
<comment type="catalytic activity">
    <reaction evidence="6 8 9">
        <text>an N-acyl-L-alpha-aminoacyl-tRNA + H2O = an N-acyl-L-amino acid + a tRNA + H(+)</text>
        <dbReference type="Rhea" id="RHEA:54448"/>
        <dbReference type="Rhea" id="RHEA-COMP:10123"/>
        <dbReference type="Rhea" id="RHEA-COMP:13883"/>
        <dbReference type="ChEBI" id="CHEBI:15377"/>
        <dbReference type="ChEBI" id="CHEBI:15378"/>
        <dbReference type="ChEBI" id="CHEBI:59874"/>
        <dbReference type="ChEBI" id="CHEBI:78442"/>
        <dbReference type="ChEBI" id="CHEBI:138191"/>
        <dbReference type="EC" id="3.1.1.29"/>
    </reaction>
</comment>
<feature type="binding site" evidence="8">
    <location>
        <position position="72"/>
    </location>
    <ligand>
        <name>tRNA</name>
        <dbReference type="ChEBI" id="CHEBI:17843"/>
    </ligand>
</feature>
<dbReference type="GO" id="GO:0006515">
    <property type="term" value="P:protein quality control for misfolded or incompletely synthesized proteins"/>
    <property type="evidence" value="ECO:0007669"/>
    <property type="project" value="UniProtKB-UniRule"/>
</dbReference>
<evidence type="ECO:0000256" key="7">
    <source>
        <dbReference type="ARBA" id="ARBA00050038"/>
    </source>
</evidence>
<comment type="similarity">
    <text evidence="5 8 10">Belongs to the PTH family.</text>
</comment>
<comment type="subcellular location">
    <subcellularLocation>
        <location evidence="8">Cytoplasm</location>
    </subcellularLocation>
</comment>
<comment type="subunit">
    <text evidence="8">Monomer.</text>
</comment>
<dbReference type="PROSITE" id="PS01195">
    <property type="entry name" value="PEPT_TRNA_HYDROL_1"/>
    <property type="match status" value="1"/>
</dbReference>